<gene>
    <name evidence="5" type="ORF">GM661_16625</name>
</gene>
<evidence type="ECO:0000313" key="6">
    <source>
        <dbReference type="Proteomes" id="UP000665020"/>
    </source>
</evidence>
<dbReference type="GO" id="GO:0055085">
    <property type="term" value="P:transmembrane transport"/>
    <property type="evidence" value="ECO:0007669"/>
    <property type="project" value="InterPro"/>
</dbReference>
<evidence type="ECO:0000256" key="1">
    <source>
        <dbReference type="ARBA" id="ARBA00004196"/>
    </source>
</evidence>
<accession>A0A8A7KC68</accession>
<dbReference type="Pfam" id="PF03480">
    <property type="entry name" value="DctP"/>
    <property type="match status" value="1"/>
</dbReference>
<reference evidence="5" key="1">
    <citation type="submission" date="2019-12" db="EMBL/GenBank/DDBJ databases">
        <authorList>
            <person name="zhang j."/>
            <person name="sun C.M."/>
        </authorList>
    </citation>
    <scope>NUCLEOTIDE SEQUENCE</scope>
    <source>
        <strain evidence="5">NS-1</strain>
    </source>
</reference>
<sequence>MRKKLINLLIMMIILVVGFSVQAVGMNLKAAHTLPPEHPIHKALLKFADEVEKNTDGAITIDVFPAAQLGNERELVEGIMFGTLDFAFISPGAISLFQPEFGVFDCPYIFRDEEHLKKVVNGKVGEELYEKLEKNRGMKLISPFMLYGTRHLTTKNTPVRKPEDTKGLLIRCPEQPIYLETVKAFGATATPVAFSDLYMALKQGTVDGQENPIPTIYSYKYYEAQNYINLTGHMIRVNMGVCNAAWFNNLSEERKEIVTDAIKVAEDYNAQLINKQQTELLKKLKEKGMTVVKPDIEAFREACSNVYKEFEDEWGNMYQKIKAVK</sequence>
<dbReference type="Proteomes" id="UP000665020">
    <property type="component" value="Chromosome"/>
</dbReference>
<dbReference type="AlphaFoldDB" id="A0A8A7KC68"/>
<evidence type="ECO:0000313" key="5">
    <source>
        <dbReference type="EMBL" id="QTL99453.1"/>
    </source>
</evidence>
<dbReference type="Gene3D" id="3.40.190.170">
    <property type="entry name" value="Bacterial extracellular solute-binding protein, family 7"/>
    <property type="match status" value="1"/>
</dbReference>
<organism evidence="5 6">
    <name type="scientific">Iocasia fonsfrigidae</name>
    <dbReference type="NCBI Taxonomy" id="2682810"/>
    <lineage>
        <taxon>Bacteria</taxon>
        <taxon>Bacillati</taxon>
        <taxon>Bacillota</taxon>
        <taxon>Clostridia</taxon>
        <taxon>Halanaerobiales</taxon>
        <taxon>Halanaerobiaceae</taxon>
        <taxon>Iocasia</taxon>
    </lineage>
</organism>
<evidence type="ECO:0000256" key="4">
    <source>
        <dbReference type="ARBA" id="ARBA00022729"/>
    </source>
</evidence>
<keyword evidence="4" id="KW-0732">Signal</keyword>
<evidence type="ECO:0000256" key="2">
    <source>
        <dbReference type="ARBA" id="ARBA00009023"/>
    </source>
</evidence>
<dbReference type="GO" id="GO:0030288">
    <property type="term" value="C:outer membrane-bounded periplasmic space"/>
    <property type="evidence" value="ECO:0007669"/>
    <property type="project" value="InterPro"/>
</dbReference>
<proteinExistence type="inferred from homology"/>
<dbReference type="CDD" id="cd13603">
    <property type="entry name" value="PBP2_TRAP_Siap_TeaA_like"/>
    <property type="match status" value="1"/>
</dbReference>
<dbReference type="InterPro" id="IPR004682">
    <property type="entry name" value="TRAP_DctP"/>
</dbReference>
<name>A0A8A7KC68_9FIRM</name>
<dbReference type="PANTHER" id="PTHR33376">
    <property type="match status" value="1"/>
</dbReference>
<dbReference type="PIRSF" id="PIRSF006470">
    <property type="entry name" value="DctB"/>
    <property type="match status" value="1"/>
</dbReference>
<dbReference type="KEGG" id="ifn:GM661_16625"/>
<dbReference type="PANTHER" id="PTHR33376:SF4">
    <property type="entry name" value="SIALIC ACID-BINDING PERIPLASMIC PROTEIN SIAP"/>
    <property type="match status" value="1"/>
</dbReference>
<dbReference type="NCBIfam" id="TIGR00787">
    <property type="entry name" value="dctP"/>
    <property type="match status" value="1"/>
</dbReference>
<evidence type="ECO:0000256" key="3">
    <source>
        <dbReference type="ARBA" id="ARBA00022448"/>
    </source>
</evidence>
<comment type="similarity">
    <text evidence="2">Belongs to the bacterial solute-binding protein 7 family.</text>
</comment>
<keyword evidence="3" id="KW-0813">Transport</keyword>
<dbReference type="InterPro" id="IPR018389">
    <property type="entry name" value="DctP_fam"/>
</dbReference>
<dbReference type="EMBL" id="CP046640">
    <property type="protein sequence ID" value="QTL99453.1"/>
    <property type="molecule type" value="Genomic_DNA"/>
</dbReference>
<protein>
    <submittedName>
        <fullName evidence="5">DctP family TRAP transporter solute-binding subunit</fullName>
    </submittedName>
</protein>
<dbReference type="NCBIfam" id="NF037995">
    <property type="entry name" value="TRAP_S1"/>
    <property type="match status" value="1"/>
</dbReference>
<dbReference type="InterPro" id="IPR038404">
    <property type="entry name" value="TRAP_DctP_sf"/>
</dbReference>
<keyword evidence="6" id="KW-1185">Reference proteome</keyword>
<comment type="subcellular location">
    <subcellularLocation>
        <location evidence="1">Cell envelope</location>
    </subcellularLocation>
</comment>
<dbReference type="RefSeq" id="WP_230867797.1">
    <property type="nucleotide sequence ID" value="NZ_CP046640.1"/>
</dbReference>